<comment type="caution">
    <text evidence="2">The sequence shown here is derived from an EMBL/GenBank/DDBJ whole genome shotgun (WGS) entry which is preliminary data.</text>
</comment>
<dbReference type="InParanoid" id="A0A409W0Q9"/>
<feature type="region of interest" description="Disordered" evidence="1">
    <location>
        <begin position="1"/>
        <end position="20"/>
    </location>
</feature>
<proteinExistence type="predicted"/>
<gene>
    <name evidence="2" type="ORF">CVT26_006736</name>
</gene>
<evidence type="ECO:0008006" key="4">
    <source>
        <dbReference type="Google" id="ProtNLM"/>
    </source>
</evidence>
<dbReference type="Proteomes" id="UP000284706">
    <property type="component" value="Unassembled WGS sequence"/>
</dbReference>
<accession>A0A409W0Q9</accession>
<reference evidence="2 3" key="1">
    <citation type="journal article" date="2018" name="Evol. Lett.">
        <title>Horizontal gene cluster transfer increased hallucinogenic mushroom diversity.</title>
        <authorList>
            <person name="Reynolds H.T."/>
            <person name="Vijayakumar V."/>
            <person name="Gluck-Thaler E."/>
            <person name="Korotkin H.B."/>
            <person name="Matheny P.B."/>
            <person name="Slot J.C."/>
        </authorList>
    </citation>
    <scope>NUCLEOTIDE SEQUENCE [LARGE SCALE GENOMIC DNA]</scope>
    <source>
        <strain evidence="2 3">SRW20</strain>
    </source>
</reference>
<dbReference type="STRING" id="231916.A0A409W0Q9"/>
<name>A0A409W0Q9_9AGAR</name>
<keyword evidence="3" id="KW-1185">Reference proteome</keyword>
<evidence type="ECO:0000313" key="2">
    <source>
        <dbReference type="EMBL" id="PPQ72053.1"/>
    </source>
</evidence>
<evidence type="ECO:0000313" key="3">
    <source>
        <dbReference type="Proteomes" id="UP000284706"/>
    </source>
</evidence>
<dbReference type="AlphaFoldDB" id="A0A409W0Q9"/>
<dbReference type="EMBL" id="NHYE01005475">
    <property type="protein sequence ID" value="PPQ72053.1"/>
    <property type="molecule type" value="Genomic_DNA"/>
</dbReference>
<organism evidence="2 3">
    <name type="scientific">Gymnopilus dilepis</name>
    <dbReference type="NCBI Taxonomy" id="231916"/>
    <lineage>
        <taxon>Eukaryota</taxon>
        <taxon>Fungi</taxon>
        <taxon>Dikarya</taxon>
        <taxon>Basidiomycota</taxon>
        <taxon>Agaricomycotina</taxon>
        <taxon>Agaricomycetes</taxon>
        <taxon>Agaricomycetidae</taxon>
        <taxon>Agaricales</taxon>
        <taxon>Agaricineae</taxon>
        <taxon>Hymenogastraceae</taxon>
        <taxon>Gymnopilus</taxon>
    </lineage>
</organism>
<evidence type="ECO:0000256" key="1">
    <source>
        <dbReference type="SAM" id="MobiDB-lite"/>
    </source>
</evidence>
<protein>
    <recommendedName>
        <fullName evidence="4">F-box domain-containing protein</fullName>
    </recommendedName>
</protein>
<sequence>MEKDSPHDTQQSSVRSIGQPEFSPYLPTELVIDIFVHGCELSTEISLALSQVSTWARKIALPYVYQTVVIKNHATKQAFAKTLNQRSIQAPHPDFRPKDYVQSLWLEAVSNRTLTIFSSCDNLVNLALPADNMMWLVYSSSPASSANVMSMLPPRTITRKKDLHVLILNAKNPKWSLRNNVSNNPAHTSPFFAKVTHLRIGLVGPYNTHLDLAHFTRLTHIAVPYHQPEDQNLSDLLRVFDFPATVFLVVVLLRDMLSDTQYQKAIDWVRQTRVTNPKVYVVTSRHSDLQSEWEEEARRGFSIWDKAEITSRML</sequence>
<dbReference type="OrthoDB" id="2795673at2759"/>